<accession>A0A7G9S1Q9</accession>
<feature type="domain" description="ABC transporter" evidence="4">
    <location>
        <begin position="320"/>
        <end position="534"/>
    </location>
</feature>
<feature type="coiled-coil region" evidence="3">
    <location>
        <begin position="537"/>
        <end position="604"/>
    </location>
</feature>
<proteinExistence type="predicted"/>
<dbReference type="CDD" id="cd03221">
    <property type="entry name" value="ABCF_EF-3"/>
    <property type="match status" value="2"/>
</dbReference>
<dbReference type="SMART" id="SM00382">
    <property type="entry name" value="AAA"/>
    <property type="match status" value="2"/>
</dbReference>
<keyword evidence="1" id="KW-0547">Nucleotide-binding</keyword>
<dbReference type="Pfam" id="PF00005">
    <property type="entry name" value="ABC_tran"/>
    <property type="match status" value="2"/>
</dbReference>
<feature type="coiled-coil region" evidence="3">
    <location>
        <begin position="244"/>
        <end position="278"/>
    </location>
</feature>
<protein>
    <submittedName>
        <fullName evidence="5">ABC-F family ATP-binding cassette domain-containing protein</fullName>
    </submittedName>
</protein>
<dbReference type="AlphaFoldDB" id="A0A7G9S1Q9"/>
<sequence>MIVQVRNAYKSFGSQELFEDLNLLIKENEKVALIGANGVGKTTLFKVLSGENTLDSGDVFWKSNTRKGFLDQINIGNDALTVQEFFDEAYQDVYALQDQLQSLEQQMIEDHSEQMLARYDRVQQEFMRRGGYTFESEIHTVLTKFNFTVEDLKRPLNTFSGGQVTRLAFVRLLLSKPDILFLDEPTNHLDISTIEWLESYLNNYDGAVVVVSHDRLFLDRVCNVVVEIEDRVATRYSSNYSGYLKLKEDQIEKHNIKYQNQQKEIERIEKLIEKFRYKKSKAAFAQSKIKYLDRMDRLEKKDVKKREFKAEFKSNIRGGKEVLQLSNYQVGYDKPLFEYTGTFVRGHRYAIVGDNGTGKSTLLKTISGKMDPLAGDLLFGHQIEIGYFDQNLLEFHMDKTVLEEVWDDFPALDHTEIRTALGRFLFKGEEVFKNVNVLSGGERVRLSLVKLMLSHDNLLILDEPTNHLDIQGKEALEKALEQYDGTMIFVSHDRYFIEKLATDILVIKDGEITHTEKTIGEIISSEKEKVSETKVTQKESYESIKKKKNRYKKLEAELMELYEDLEVHREHRFDPEIYHDFEKMNALNETIDEIHNEIKTRENEWAELAEDFEAQDIQIN</sequence>
<organism evidence="5 6">
    <name type="scientific">Erysipelothrix inopinata</name>
    <dbReference type="NCBI Taxonomy" id="225084"/>
    <lineage>
        <taxon>Bacteria</taxon>
        <taxon>Bacillati</taxon>
        <taxon>Bacillota</taxon>
        <taxon>Erysipelotrichia</taxon>
        <taxon>Erysipelotrichales</taxon>
        <taxon>Erysipelotrichaceae</taxon>
        <taxon>Erysipelothrix</taxon>
    </lineage>
</organism>
<dbReference type="InterPro" id="IPR003439">
    <property type="entry name" value="ABC_transporter-like_ATP-bd"/>
</dbReference>
<evidence type="ECO:0000256" key="2">
    <source>
        <dbReference type="ARBA" id="ARBA00022840"/>
    </source>
</evidence>
<dbReference type="Pfam" id="PF12848">
    <property type="entry name" value="ABC_tran_Xtn"/>
    <property type="match status" value="1"/>
</dbReference>
<evidence type="ECO:0000256" key="3">
    <source>
        <dbReference type="SAM" id="Coils"/>
    </source>
</evidence>
<keyword evidence="2 5" id="KW-0067">ATP-binding</keyword>
<dbReference type="SUPFAM" id="SSF52540">
    <property type="entry name" value="P-loop containing nucleoside triphosphate hydrolases"/>
    <property type="match status" value="2"/>
</dbReference>
<evidence type="ECO:0000259" key="4">
    <source>
        <dbReference type="PROSITE" id="PS50893"/>
    </source>
</evidence>
<dbReference type="InterPro" id="IPR017871">
    <property type="entry name" value="ABC_transporter-like_CS"/>
</dbReference>
<dbReference type="InterPro" id="IPR032781">
    <property type="entry name" value="ABC_tran_Xtn"/>
</dbReference>
<dbReference type="InterPro" id="IPR027417">
    <property type="entry name" value="P-loop_NTPase"/>
</dbReference>
<dbReference type="InterPro" id="IPR051309">
    <property type="entry name" value="ABCF_ATPase"/>
</dbReference>
<dbReference type="Gene3D" id="3.40.50.300">
    <property type="entry name" value="P-loop containing nucleotide triphosphate hydrolases"/>
    <property type="match status" value="2"/>
</dbReference>
<evidence type="ECO:0000313" key="6">
    <source>
        <dbReference type="Proteomes" id="UP000515928"/>
    </source>
</evidence>
<dbReference type="NCBIfam" id="NF000355">
    <property type="entry name" value="ribo_prot_ABC_F"/>
    <property type="match status" value="1"/>
</dbReference>
<dbReference type="GO" id="GO:0016887">
    <property type="term" value="F:ATP hydrolysis activity"/>
    <property type="evidence" value="ECO:0007669"/>
    <property type="project" value="InterPro"/>
</dbReference>
<keyword evidence="6" id="KW-1185">Reference proteome</keyword>
<evidence type="ECO:0000256" key="1">
    <source>
        <dbReference type="ARBA" id="ARBA00022741"/>
    </source>
</evidence>
<evidence type="ECO:0000313" key="5">
    <source>
        <dbReference type="EMBL" id="QNN61784.1"/>
    </source>
</evidence>
<dbReference type="Proteomes" id="UP000515928">
    <property type="component" value="Chromosome"/>
</dbReference>
<reference evidence="5 6" key="1">
    <citation type="submission" date="2020-08" db="EMBL/GenBank/DDBJ databases">
        <title>Genome sequence of Erysipelothrix inopinata DSM 15511T.</title>
        <authorList>
            <person name="Hyun D.-W."/>
            <person name="Bae J.-W."/>
        </authorList>
    </citation>
    <scope>NUCLEOTIDE SEQUENCE [LARGE SCALE GENOMIC DNA]</scope>
    <source>
        <strain evidence="5 6">DSM 15511</strain>
    </source>
</reference>
<dbReference type="RefSeq" id="WP_187534977.1">
    <property type="nucleotide sequence ID" value="NZ_CBCSHU010000008.1"/>
</dbReference>
<dbReference type="GO" id="GO:0005524">
    <property type="term" value="F:ATP binding"/>
    <property type="evidence" value="ECO:0007669"/>
    <property type="project" value="UniProtKB-KW"/>
</dbReference>
<dbReference type="PROSITE" id="PS50893">
    <property type="entry name" value="ABC_TRANSPORTER_2"/>
    <property type="match status" value="2"/>
</dbReference>
<dbReference type="InterPro" id="IPR003593">
    <property type="entry name" value="AAA+_ATPase"/>
</dbReference>
<gene>
    <name evidence="5" type="ORF">H9L01_00230</name>
</gene>
<keyword evidence="3" id="KW-0175">Coiled coil</keyword>
<dbReference type="PROSITE" id="PS00211">
    <property type="entry name" value="ABC_TRANSPORTER_1"/>
    <property type="match status" value="1"/>
</dbReference>
<feature type="domain" description="ABC transporter" evidence="4">
    <location>
        <begin position="3"/>
        <end position="255"/>
    </location>
</feature>
<name>A0A7G9S1Q9_9FIRM</name>
<dbReference type="KEGG" id="eio:H9L01_00230"/>
<dbReference type="EMBL" id="CP060715">
    <property type="protein sequence ID" value="QNN61784.1"/>
    <property type="molecule type" value="Genomic_DNA"/>
</dbReference>
<dbReference type="PANTHER" id="PTHR42855">
    <property type="entry name" value="ABC TRANSPORTER ATP-BINDING SUBUNIT"/>
    <property type="match status" value="1"/>
</dbReference>
<dbReference type="FunFam" id="3.40.50.300:FF:000011">
    <property type="entry name" value="Putative ABC transporter ATP-binding component"/>
    <property type="match status" value="1"/>
</dbReference>
<dbReference type="PANTHER" id="PTHR42855:SF2">
    <property type="entry name" value="DRUG RESISTANCE ABC TRANSPORTER,ATP-BINDING PROTEIN"/>
    <property type="match status" value="1"/>
</dbReference>